<evidence type="ECO:0000256" key="3">
    <source>
        <dbReference type="ARBA" id="ARBA00023315"/>
    </source>
</evidence>
<dbReference type="InterPro" id="IPR020616">
    <property type="entry name" value="Thiolase_N"/>
</dbReference>
<evidence type="ECO:0000256" key="2">
    <source>
        <dbReference type="ARBA" id="ARBA00022679"/>
    </source>
</evidence>
<evidence type="ECO:0000256" key="1">
    <source>
        <dbReference type="ARBA" id="ARBA00010982"/>
    </source>
</evidence>
<dbReference type="PIRSF" id="PIRSF000429">
    <property type="entry name" value="Ac-CoA_Ac_transf"/>
    <property type="match status" value="1"/>
</dbReference>
<dbReference type="NCBIfam" id="NF005890">
    <property type="entry name" value="PRK07851.1"/>
    <property type="match status" value="1"/>
</dbReference>
<dbReference type="InterPro" id="IPR020613">
    <property type="entry name" value="Thiolase_CS"/>
</dbReference>
<dbReference type="EMBL" id="LNSV01000118">
    <property type="protein sequence ID" value="KUH35692.1"/>
    <property type="molecule type" value="Genomic_DNA"/>
</dbReference>
<organism evidence="8 9">
    <name type="scientific">Streptomyces kanasensis</name>
    <dbReference type="NCBI Taxonomy" id="936756"/>
    <lineage>
        <taxon>Bacteria</taxon>
        <taxon>Bacillati</taxon>
        <taxon>Actinomycetota</taxon>
        <taxon>Actinomycetes</taxon>
        <taxon>Kitasatosporales</taxon>
        <taxon>Streptomycetaceae</taxon>
        <taxon>Streptomyces</taxon>
    </lineage>
</organism>
<protein>
    <submittedName>
        <fullName evidence="8">Acetyl-CoA acetyltransferase</fullName>
        <ecNumber evidence="8">2.3.1.9</ecNumber>
    </submittedName>
</protein>
<feature type="domain" description="Thiolase C-terminal" evidence="7">
    <location>
        <begin position="282"/>
        <end position="404"/>
    </location>
</feature>
<evidence type="ECO:0000313" key="8">
    <source>
        <dbReference type="EMBL" id="KUH35692.1"/>
    </source>
</evidence>
<evidence type="ECO:0000313" key="9">
    <source>
        <dbReference type="Proteomes" id="UP000054011"/>
    </source>
</evidence>
<keyword evidence="2 5" id="KW-0808">Transferase</keyword>
<evidence type="ECO:0000256" key="5">
    <source>
        <dbReference type="RuleBase" id="RU003557"/>
    </source>
</evidence>
<name>A0A117IUW2_9ACTN</name>
<accession>A0A117IUW2</accession>
<dbReference type="PROSITE" id="PS00737">
    <property type="entry name" value="THIOLASE_2"/>
    <property type="match status" value="1"/>
</dbReference>
<dbReference type="Proteomes" id="UP000054011">
    <property type="component" value="Unassembled WGS sequence"/>
</dbReference>
<dbReference type="GO" id="GO:0003985">
    <property type="term" value="F:acetyl-CoA C-acetyltransferase activity"/>
    <property type="evidence" value="ECO:0007669"/>
    <property type="project" value="UniProtKB-EC"/>
</dbReference>
<dbReference type="FunFam" id="3.40.47.10:FF:000013">
    <property type="entry name" value="Acetyl-CoA acetyltransferase"/>
    <property type="match status" value="1"/>
</dbReference>
<comment type="similarity">
    <text evidence="1 5">Belongs to the thiolase-like superfamily. Thiolase family.</text>
</comment>
<comment type="caution">
    <text evidence="8">The sequence shown here is derived from an EMBL/GenBank/DDBJ whole genome shotgun (WGS) entry which is preliminary data.</text>
</comment>
<keyword evidence="9" id="KW-1185">Reference proteome</keyword>
<dbReference type="Pfam" id="PF00108">
    <property type="entry name" value="Thiolase_N"/>
    <property type="match status" value="1"/>
</dbReference>
<dbReference type="OrthoDB" id="9764638at2"/>
<sequence length="406" mass="43009">MPEAVIVSAARSPIGRAFKGSLKDLRPDDLTATIIQAALAKVPELDPRDIDDLMLGCGLPGGEQGYNLGRIVAVRMGMDHLPGCTLTRYCASSLQTTRMALHAIKAGEGDVFISAGVETVSRYVKGNSDSLPDTHNPVFDEAQARTASRAEHGGDEWHDPREDGLVPDAYIAMGQTAENLALLKGVSRQEMDEFGVRSQNLAEQAIKNGFWEREITPVTLPDGTVVSTDDGPRAGVTLEGVQGLKPVFRPDGRVTAANCCPLNDGAAALVVMSDTKARELGLTPLARVVSTGVSGLSPEIMGYGPVEASRRALKHAGLTIDDIDLVEINEAFAAQVIPSYRDLGIPLEKLNVNGGAIAVGHPFGMTGARITGTLINSLQFHDKQFGLETMCVGGGQGMAMVIERLS</sequence>
<dbReference type="PANTHER" id="PTHR18919:SF134">
    <property type="entry name" value="BETA-KETOACYL COA THIOLASE FADA3-RELATED"/>
    <property type="match status" value="1"/>
</dbReference>
<feature type="domain" description="Thiolase N-terminal" evidence="6">
    <location>
        <begin position="5"/>
        <end position="274"/>
    </location>
</feature>
<dbReference type="CDD" id="cd00751">
    <property type="entry name" value="thiolase"/>
    <property type="match status" value="1"/>
</dbReference>
<keyword evidence="3 5" id="KW-0012">Acyltransferase</keyword>
<dbReference type="InterPro" id="IPR002155">
    <property type="entry name" value="Thiolase"/>
</dbReference>
<dbReference type="Gene3D" id="3.40.47.10">
    <property type="match status" value="1"/>
</dbReference>
<dbReference type="NCBIfam" id="TIGR01930">
    <property type="entry name" value="AcCoA-C-Actrans"/>
    <property type="match status" value="1"/>
</dbReference>
<dbReference type="PANTHER" id="PTHR18919">
    <property type="entry name" value="ACETYL-COA C-ACYLTRANSFERASE"/>
    <property type="match status" value="1"/>
</dbReference>
<proteinExistence type="inferred from homology"/>
<dbReference type="InterPro" id="IPR020617">
    <property type="entry name" value="Thiolase_C"/>
</dbReference>
<dbReference type="RefSeq" id="WP_058945013.1">
    <property type="nucleotide sequence ID" value="NZ_LNSV01000118.1"/>
</dbReference>
<gene>
    <name evidence="8" type="ORF">ATE80_27715</name>
</gene>
<dbReference type="STRING" id="936756.ATE80_27715"/>
<evidence type="ECO:0000259" key="7">
    <source>
        <dbReference type="Pfam" id="PF02803"/>
    </source>
</evidence>
<dbReference type="EC" id="2.3.1.9" evidence="8"/>
<reference evidence="8 9" key="1">
    <citation type="submission" date="2015-11" db="EMBL/GenBank/DDBJ databases">
        <title>Genome-wide analysis reveals the secondary metabolome in Streptomyces kanasensis ZX01.</title>
        <authorList>
            <person name="Zhang G."/>
            <person name="Han L."/>
            <person name="Feng J."/>
            <person name="Zhang X."/>
        </authorList>
    </citation>
    <scope>NUCLEOTIDE SEQUENCE [LARGE SCALE GENOMIC DNA]</scope>
    <source>
        <strain evidence="8 9">ZX01</strain>
    </source>
</reference>
<feature type="active site" description="Proton acceptor" evidence="4">
    <location>
        <position position="391"/>
    </location>
</feature>
<feature type="active site" description="Acyl-thioester intermediate" evidence="4">
    <location>
        <position position="90"/>
    </location>
</feature>
<evidence type="ECO:0000256" key="4">
    <source>
        <dbReference type="PIRSR" id="PIRSR000429-1"/>
    </source>
</evidence>
<feature type="active site" description="Proton acceptor" evidence="4">
    <location>
        <position position="361"/>
    </location>
</feature>
<dbReference type="AlphaFoldDB" id="A0A117IUW2"/>
<dbReference type="Pfam" id="PF02803">
    <property type="entry name" value="Thiolase_C"/>
    <property type="match status" value="1"/>
</dbReference>
<dbReference type="SUPFAM" id="SSF53901">
    <property type="entry name" value="Thiolase-like"/>
    <property type="match status" value="2"/>
</dbReference>
<dbReference type="InterPro" id="IPR016039">
    <property type="entry name" value="Thiolase-like"/>
</dbReference>
<evidence type="ECO:0000259" key="6">
    <source>
        <dbReference type="Pfam" id="PF00108"/>
    </source>
</evidence>